<accession>A0A0G0P6B9</accession>
<name>A0A0G0P6B9_9BACT</name>
<evidence type="ECO:0000313" key="3">
    <source>
        <dbReference type="EMBL" id="KKR23799.1"/>
    </source>
</evidence>
<gene>
    <name evidence="3" type="ORF">UT53_C0007G0017</name>
</gene>
<dbReference type="InterPro" id="IPR042189">
    <property type="entry name" value="RNA_pol_sigma_70_r1_1_sf"/>
</dbReference>
<dbReference type="Gene3D" id="1.10.220.120">
    <property type="entry name" value="Sigma-70 factor, region 1.1"/>
    <property type="match status" value="1"/>
</dbReference>
<dbReference type="GO" id="GO:0003677">
    <property type="term" value="F:DNA binding"/>
    <property type="evidence" value="ECO:0007669"/>
    <property type="project" value="InterPro"/>
</dbReference>
<dbReference type="Proteomes" id="UP000034764">
    <property type="component" value="Unassembled WGS sequence"/>
</dbReference>
<dbReference type="InterPro" id="IPR007127">
    <property type="entry name" value="RNA_pol_sigma_70_r1_1"/>
</dbReference>
<sequence length="86" mass="9856">MPKTKKKAPKKSIRKVKKKNKLARPKKKKLSRKPSKAMQAKTALNQTAILNLIEKGRHRGFVTQSEVLSAFPSIEKNIHGLEELYY</sequence>
<organism evidence="3 4">
    <name type="scientific">Candidatus Yanofskybacteria bacterium GW2011_GWD2_39_48</name>
    <dbReference type="NCBI Taxonomy" id="1619031"/>
    <lineage>
        <taxon>Bacteria</taxon>
        <taxon>Candidatus Yanofskyibacteriota</taxon>
    </lineage>
</organism>
<evidence type="ECO:0000259" key="2">
    <source>
        <dbReference type="Pfam" id="PF03979"/>
    </source>
</evidence>
<dbReference type="GO" id="GO:0016987">
    <property type="term" value="F:sigma factor activity"/>
    <property type="evidence" value="ECO:0007669"/>
    <property type="project" value="InterPro"/>
</dbReference>
<evidence type="ECO:0000256" key="1">
    <source>
        <dbReference type="SAM" id="MobiDB-lite"/>
    </source>
</evidence>
<evidence type="ECO:0000313" key="4">
    <source>
        <dbReference type="Proteomes" id="UP000034764"/>
    </source>
</evidence>
<comment type="caution">
    <text evidence="3">The sequence shown here is derived from an EMBL/GenBank/DDBJ whole genome shotgun (WGS) entry which is preliminary data.</text>
</comment>
<proteinExistence type="predicted"/>
<reference evidence="3 4" key="1">
    <citation type="journal article" date="2015" name="Nature">
        <title>rRNA introns, odd ribosomes, and small enigmatic genomes across a large radiation of phyla.</title>
        <authorList>
            <person name="Brown C.T."/>
            <person name="Hug L.A."/>
            <person name="Thomas B.C."/>
            <person name="Sharon I."/>
            <person name="Castelle C.J."/>
            <person name="Singh A."/>
            <person name="Wilkins M.J."/>
            <person name="Williams K.H."/>
            <person name="Banfield J.F."/>
        </authorList>
    </citation>
    <scope>NUCLEOTIDE SEQUENCE [LARGE SCALE GENOMIC DNA]</scope>
</reference>
<feature type="compositionally biased region" description="Basic residues" evidence="1">
    <location>
        <begin position="1"/>
        <end position="35"/>
    </location>
</feature>
<protein>
    <recommendedName>
        <fullName evidence="2">RNA polymerase sigma factor 70 region 1.1 domain-containing protein</fullName>
    </recommendedName>
</protein>
<feature type="domain" description="RNA polymerase sigma factor 70 region 1.1" evidence="2">
    <location>
        <begin position="45"/>
        <end position="85"/>
    </location>
</feature>
<dbReference type="AlphaFoldDB" id="A0A0G0P6B9"/>
<feature type="region of interest" description="Disordered" evidence="1">
    <location>
        <begin position="1"/>
        <end position="41"/>
    </location>
</feature>
<dbReference type="Pfam" id="PF03979">
    <property type="entry name" value="Sigma70_r1_1"/>
    <property type="match status" value="1"/>
</dbReference>
<dbReference type="EMBL" id="LBXD01000007">
    <property type="protein sequence ID" value="KKR23799.1"/>
    <property type="molecule type" value="Genomic_DNA"/>
</dbReference>